<evidence type="ECO:0008006" key="3">
    <source>
        <dbReference type="Google" id="ProtNLM"/>
    </source>
</evidence>
<protein>
    <recommendedName>
        <fullName evidence="3">PE domain-containing protein</fullName>
    </recommendedName>
</protein>
<accession>A0ABW5HDY5</accession>
<sequence>MSDVPPPAPIMVGGYGSAGGYKFSEDEVDSVIKQWEDLLAHLNDDLADANNIKNVKPPAAEFASEDFVNKGANPSGDTLLKQHERMRDYVSNFITALRAAKNKISVAEQESRDQMNQQAKGV</sequence>
<proteinExistence type="predicted"/>
<evidence type="ECO:0000313" key="1">
    <source>
        <dbReference type="EMBL" id="MFD2471389.1"/>
    </source>
</evidence>
<keyword evidence="2" id="KW-1185">Reference proteome</keyword>
<reference evidence="2" key="1">
    <citation type="journal article" date="2019" name="Int. J. Syst. Evol. Microbiol.">
        <title>The Global Catalogue of Microorganisms (GCM) 10K type strain sequencing project: providing services to taxonomists for standard genome sequencing and annotation.</title>
        <authorList>
            <consortium name="The Broad Institute Genomics Platform"/>
            <consortium name="The Broad Institute Genome Sequencing Center for Infectious Disease"/>
            <person name="Wu L."/>
            <person name="Ma J."/>
        </authorList>
    </citation>
    <scope>NUCLEOTIDE SEQUENCE [LARGE SCALE GENOMIC DNA]</scope>
    <source>
        <strain evidence="2">CGMCC 4.7641</strain>
    </source>
</reference>
<gene>
    <name evidence="1" type="ORF">ACFSVL_28610</name>
</gene>
<organism evidence="1 2">
    <name type="scientific">Amycolatopsis silviterrae</name>
    <dbReference type="NCBI Taxonomy" id="1656914"/>
    <lineage>
        <taxon>Bacteria</taxon>
        <taxon>Bacillati</taxon>
        <taxon>Actinomycetota</taxon>
        <taxon>Actinomycetes</taxon>
        <taxon>Pseudonocardiales</taxon>
        <taxon>Pseudonocardiaceae</taxon>
        <taxon>Amycolatopsis</taxon>
    </lineage>
</organism>
<dbReference type="Proteomes" id="UP001597483">
    <property type="component" value="Unassembled WGS sequence"/>
</dbReference>
<dbReference type="RefSeq" id="WP_378308657.1">
    <property type="nucleotide sequence ID" value="NZ_JBHUKS010000023.1"/>
</dbReference>
<comment type="caution">
    <text evidence="1">The sequence shown here is derived from an EMBL/GenBank/DDBJ whole genome shotgun (WGS) entry which is preliminary data.</text>
</comment>
<name>A0ABW5HDY5_9PSEU</name>
<dbReference type="EMBL" id="JBHUKS010000023">
    <property type="protein sequence ID" value="MFD2471389.1"/>
    <property type="molecule type" value="Genomic_DNA"/>
</dbReference>
<evidence type="ECO:0000313" key="2">
    <source>
        <dbReference type="Proteomes" id="UP001597483"/>
    </source>
</evidence>